<sequence>MIPLLAGVLQLCLYFVLNMGMPYAHGLIPDSIKHFWLQFDSLSIVFMQEEGASNLAPDLQSQIDETLEEITPLYVFELLSLLLAEEYQTKRREGLQGMRNILWGVGGGGAAANAGGLTCEAFMAFLRMTAAEQVELFVATPSNIPAESFEVYGVALALVAQAFMGKKPHLIKDADNLFQQLQQIKVATLANPVYMNPAIDNREMDFALEREIHLIVNFVWEHSKDDKDSDFLPGLCKLLETWLMKVVFPRFRDTNDIIMFKLGDYYDDPTVLRYLESLDGVGGSPLAAATAIVKIGAEATAVLDSVKVSAIKALQKVFPLGKVGGSVKHGEDGQINSSVMVLESEETGRQDQDDSTNKLDIVEENNNDEQSEQEMVAHRIKDANMT</sequence>
<evidence type="ECO:0000313" key="5">
    <source>
        <dbReference type="Proteomes" id="UP000626092"/>
    </source>
</evidence>
<dbReference type="OrthoDB" id="1932080at2759"/>
<dbReference type="EMBL" id="WJXA01000003">
    <property type="protein sequence ID" value="KAF7147112.1"/>
    <property type="molecule type" value="Genomic_DNA"/>
</dbReference>
<keyword evidence="5" id="KW-1185">Reference proteome</keyword>
<feature type="signal peptide" evidence="1">
    <location>
        <begin position="1"/>
        <end position="26"/>
    </location>
</feature>
<dbReference type="GO" id="GO:0010020">
    <property type="term" value="P:chloroplast fission"/>
    <property type="evidence" value="ECO:0007669"/>
    <property type="project" value="TreeGrafter"/>
</dbReference>
<dbReference type="AlphaFoldDB" id="A0A834H2M8"/>
<dbReference type="PANTHER" id="PTHR33925:SF1">
    <property type="entry name" value="PROTEIN ACCUMULATION AND REPLICATION OF CHLOROPLASTS 6, CHLOROPLASTIC"/>
    <property type="match status" value="1"/>
</dbReference>
<reference evidence="4" key="1">
    <citation type="submission" date="2019-11" db="EMBL/GenBank/DDBJ databases">
        <authorList>
            <person name="Liu Y."/>
            <person name="Hou J."/>
            <person name="Li T.-Q."/>
            <person name="Guan C.-H."/>
            <person name="Wu X."/>
            <person name="Wu H.-Z."/>
            <person name="Ling F."/>
            <person name="Zhang R."/>
            <person name="Shi X.-G."/>
            <person name="Ren J.-P."/>
            <person name="Chen E.-F."/>
            <person name="Sun J.-M."/>
        </authorList>
    </citation>
    <scope>NUCLEOTIDE SEQUENCE</scope>
    <source>
        <strain evidence="4">Adult_tree_wgs_1</strain>
        <tissue evidence="4">Leaves</tissue>
    </source>
</reference>
<name>A0A834H2M8_RHOSS</name>
<evidence type="ECO:0000259" key="2">
    <source>
        <dbReference type="Pfam" id="PF23468"/>
    </source>
</evidence>
<dbReference type="PANTHER" id="PTHR33925">
    <property type="entry name" value="PLASTID DIVISION PROTEIN CDP1, CHLOROPLASTIC-RELATED"/>
    <property type="match status" value="1"/>
</dbReference>
<accession>A0A834H2M8</accession>
<dbReference type="InterPro" id="IPR057137">
    <property type="entry name" value="CDP1-like_a_solenoid_2"/>
</dbReference>
<evidence type="ECO:0000256" key="1">
    <source>
        <dbReference type="SAM" id="SignalP"/>
    </source>
</evidence>
<dbReference type="InterPro" id="IPR058032">
    <property type="entry name" value="CDP1-like_a_solenoid_1"/>
</dbReference>
<feature type="chain" id="PRO_5032790252" evidence="1">
    <location>
        <begin position="27"/>
        <end position="386"/>
    </location>
</feature>
<gene>
    <name evidence="4" type="ORF">RHSIM_Rhsim03G0065600</name>
</gene>
<dbReference type="GO" id="GO:0009706">
    <property type="term" value="C:chloroplast inner membrane"/>
    <property type="evidence" value="ECO:0007669"/>
    <property type="project" value="TreeGrafter"/>
</dbReference>
<keyword evidence="1" id="KW-0732">Signal</keyword>
<dbReference type="Pfam" id="PF25515">
    <property type="entry name" value="Arm_PDR"/>
    <property type="match status" value="1"/>
</dbReference>
<proteinExistence type="predicted"/>
<evidence type="ECO:0000313" key="4">
    <source>
        <dbReference type="EMBL" id="KAF7147112.1"/>
    </source>
</evidence>
<dbReference type="InterPro" id="IPR044685">
    <property type="entry name" value="CPD1-like"/>
</dbReference>
<feature type="domain" description="Plastid division protein CDP1-like 2nd alpha solenoid" evidence="2">
    <location>
        <begin position="127"/>
        <end position="211"/>
    </location>
</feature>
<evidence type="ECO:0000259" key="3">
    <source>
        <dbReference type="Pfam" id="PF25515"/>
    </source>
</evidence>
<feature type="domain" description="Plastid division protein CDP1-like 1st alpha solenoid" evidence="3">
    <location>
        <begin position="47"/>
        <end position="113"/>
    </location>
</feature>
<comment type="caution">
    <text evidence="4">The sequence shown here is derived from an EMBL/GenBank/DDBJ whole genome shotgun (WGS) entry which is preliminary data.</text>
</comment>
<organism evidence="4 5">
    <name type="scientific">Rhododendron simsii</name>
    <name type="common">Sims's rhododendron</name>
    <dbReference type="NCBI Taxonomy" id="118357"/>
    <lineage>
        <taxon>Eukaryota</taxon>
        <taxon>Viridiplantae</taxon>
        <taxon>Streptophyta</taxon>
        <taxon>Embryophyta</taxon>
        <taxon>Tracheophyta</taxon>
        <taxon>Spermatophyta</taxon>
        <taxon>Magnoliopsida</taxon>
        <taxon>eudicotyledons</taxon>
        <taxon>Gunneridae</taxon>
        <taxon>Pentapetalae</taxon>
        <taxon>asterids</taxon>
        <taxon>Ericales</taxon>
        <taxon>Ericaceae</taxon>
        <taxon>Ericoideae</taxon>
        <taxon>Rhodoreae</taxon>
        <taxon>Rhododendron</taxon>
    </lineage>
</organism>
<dbReference type="Pfam" id="PF23468">
    <property type="entry name" value="ARC6"/>
    <property type="match status" value="2"/>
</dbReference>
<feature type="domain" description="Plastid division protein CDP1-like 2nd alpha solenoid" evidence="2">
    <location>
        <begin position="215"/>
        <end position="297"/>
    </location>
</feature>
<protein>
    <submittedName>
        <fullName evidence="4">Uncharacterized protein</fullName>
    </submittedName>
</protein>
<dbReference type="Proteomes" id="UP000626092">
    <property type="component" value="Unassembled WGS sequence"/>
</dbReference>